<proteinExistence type="predicted"/>
<comment type="caution">
    <text evidence="1">The sequence shown here is derived from an EMBL/GenBank/DDBJ whole genome shotgun (WGS) entry which is preliminary data.</text>
</comment>
<accession>A0A699ZAA2</accession>
<dbReference type="EMBL" id="BLLF01001403">
    <property type="protein sequence ID" value="GFH19081.1"/>
    <property type="molecule type" value="Genomic_DNA"/>
</dbReference>
<evidence type="ECO:0000313" key="1">
    <source>
        <dbReference type="EMBL" id="GFH19081.1"/>
    </source>
</evidence>
<evidence type="ECO:0000313" key="2">
    <source>
        <dbReference type="Proteomes" id="UP000485058"/>
    </source>
</evidence>
<protein>
    <submittedName>
        <fullName evidence="1">Uncharacterized protein</fullName>
    </submittedName>
</protein>
<reference evidence="1 2" key="1">
    <citation type="submission" date="2020-02" db="EMBL/GenBank/DDBJ databases">
        <title>Draft genome sequence of Haematococcus lacustris strain NIES-144.</title>
        <authorList>
            <person name="Morimoto D."/>
            <person name="Nakagawa S."/>
            <person name="Yoshida T."/>
            <person name="Sawayama S."/>
        </authorList>
    </citation>
    <scope>NUCLEOTIDE SEQUENCE [LARGE SCALE GENOMIC DNA]</scope>
    <source>
        <strain evidence="1 2">NIES-144</strain>
    </source>
</reference>
<gene>
    <name evidence="1" type="ORF">HaLaN_15973</name>
</gene>
<organism evidence="1 2">
    <name type="scientific">Haematococcus lacustris</name>
    <name type="common">Green alga</name>
    <name type="synonym">Haematococcus pluvialis</name>
    <dbReference type="NCBI Taxonomy" id="44745"/>
    <lineage>
        <taxon>Eukaryota</taxon>
        <taxon>Viridiplantae</taxon>
        <taxon>Chlorophyta</taxon>
        <taxon>core chlorophytes</taxon>
        <taxon>Chlorophyceae</taxon>
        <taxon>CS clade</taxon>
        <taxon>Chlamydomonadales</taxon>
        <taxon>Haematococcaceae</taxon>
        <taxon>Haematococcus</taxon>
    </lineage>
</organism>
<sequence>MTYMERMEAARMLRVLTEEEAAGRSRAMRAGAAQERALREAFMEAIEAEKERLLALRKERTTVPVTSMGSYLQELRTP</sequence>
<dbReference type="Proteomes" id="UP000485058">
    <property type="component" value="Unassembled WGS sequence"/>
</dbReference>
<keyword evidence="2" id="KW-1185">Reference proteome</keyword>
<dbReference type="AlphaFoldDB" id="A0A699ZAA2"/>
<name>A0A699ZAA2_HAELA</name>